<gene>
    <name evidence="2" type="ORF">VP01_1700g1</name>
</gene>
<feature type="region of interest" description="Disordered" evidence="1">
    <location>
        <begin position="84"/>
        <end position="103"/>
    </location>
</feature>
<evidence type="ECO:0000313" key="2">
    <source>
        <dbReference type="EMBL" id="KNZ59570.1"/>
    </source>
</evidence>
<accession>A0A0L6VHI3</accession>
<keyword evidence="3" id="KW-1185">Reference proteome</keyword>
<reference evidence="2 3" key="1">
    <citation type="submission" date="2015-08" db="EMBL/GenBank/DDBJ databases">
        <title>Next Generation Sequencing and Analysis of the Genome of Puccinia sorghi L Schw, the Causal Agent of Maize Common Rust.</title>
        <authorList>
            <person name="Rochi L."/>
            <person name="Burguener G."/>
            <person name="Darino M."/>
            <person name="Turjanski A."/>
            <person name="Kreff E."/>
            <person name="Dieguez M.J."/>
            <person name="Sacco F."/>
        </authorList>
    </citation>
    <scope>NUCLEOTIDE SEQUENCE [LARGE SCALE GENOMIC DNA]</scope>
    <source>
        <strain evidence="2 3">RO10H11247</strain>
    </source>
</reference>
<dbReference type="Proteomes" id="UP000037035">
    <property type="component" value="Unassembled WGS sequence"/>
</dbReference>
<comment type="caution">
    <text evidence="2">The sequence shown here is derived from an EMBL/GenBank/DDBJ whole genome shotgun (WGS) entry which is preliminary data.</text>
</comment>
<organism evidence="2 3">
    <name type="scientific">Puccinia sorghi</name>
    <dbReference type="NCBI Taxonomy" id="27349"/>
    <lineage>
        <taxon>Eukaryota</taxon>
        <taxon>Fungi</taxon>
        <taxon>Dikarya</taxon>
        <taxon>Basidiomycota</taxon>
        <taxon>Pucciniomycotina</taxon>
        <taxon>Pucciniomycetes</taxon>
        <taxon>Pucciniales</taxon>
        <taxon>Pucciniaceae</taxon>
        <taxon>Puccinia</taxon>
    </lineage>
</organism>
<dbReference type="VEuPathDB" id="FungiDB:VP01_1700g1"/>
<dbReference type="OrthoDB" id="2506816at2759"/>
<sequence>MTANKKRVIFHPRGLSPCLAPNRLKTASTNLFNASLWHHWTRVELPSDLNEIDERLNLTTQIIPLKSFNLRSICPNAKHIEQSERGHCPTYRRERSSPSSKSFEDNIKRQFLKSPKILSRSQPPQTYIVIRWLALQHAFVLEKSFLHDEKDQFLGLDLLENNAVAALMRSTLDDALLTILIRAKCQCLGRHHKLMLVEKLLRMASDNLPASESWLARFCSIMSDVERSKLTIDEFGGLFLQAIVKADRLEELRVFNVPTPPRPVHPATFRESNNHHSICPEQILQGLSNNPLAWHNSFQRRNVYQRNQQLSQQSV</sequence>
<protein>
    <submittedName>
        <fullName evidence="2">Uncharacterized protein</fullName>
    </submittedName>
</protein>
<proteinExistence type="predicted"/>
<name>A0A0L6VHI3_9BASI</name>
<dbReference type="AlphaFoldDB" id="A0A0L6VHI3"/>
<evidence type="ECO:0000256" key="1">
    <source>
        <dbReference type="SAM" id="MobiDB-lite"/>
    </source>
</evidence>
<evidence type="ECO:0000313" key="3">
    <source>
        <dbReference type="Proteomes" id="UP000037035"/>
    </source>
</evidence>
<dbReference type="EMBL" id="LAVV01006505">
    <property type="protein sequence ID" value="KNZ59570.1"/>
    <property type="molecule type" value="Genomic_DNA"/>
</dbReference>